<feature type="non-terminal residue" evidence="4">
    <location>
        <position position="163"/>
    </location>
</feature>
<protein>
    <recommendedName>
        <fullName evidence="3">RRM domain-containing protein</fullName>
    </recommendedName>
</protein>
<dbReference type="InterPro" id="IPR000504">
    <property type="entry name" value="RRM_dom"/>
</dbReference>
<dbReference type="InterPro" id="IPR035979">
    <property type="entry name" value="RBD_domain_sf"/>
</dbReference>
<dbReference type="InterPro" id="IPR026896">
    <property type="entry name" value="CSTF_C"/>
</dbReference>
<feature type="domain" description="RRM" evidence="3">
    <location>
        <begin position="1"/>
        <end position="74"/>
    </location>
</feature>
<dbReference type="Pfam" id="PF14304">
    <property type="entry name" value="CSTF_C"/>
    <property type="match status" value="1"/>
</dbReference>
<keyword evidence="5" id="KW-1185">Reference proteome</keyword>
<dbReference type="InterPro" id="IPR012677">
    <property type="entry name" value="Nucleotide-bd_a/b_plait_sf"/>
</dbReference>
<dbReference type="SUPFAM" id="SSF54928">
    <property type="entry name" value="RNA-binding domain, RBD"/>
    <property type="match status" value="1"/>
</dbReference>
<organism evidence="4 5">
    <name type="scientific">Zophobas morio</name>
    <dbReference type="NCBI Taxonomy" id="2755281"/>
    <lineage>
        <taxon>Eukaryota</taxon>
        <taxon>Metazoa</taxon>
        <taxon>Ecdysozoa</taxon>
        <taxon>Arthropoda</taxon>
        <taxon>Hexapoda</taxon>
        <taxon>Insecta</taxon>
        <taxon>Pterygota</taxon>
        <taxon>Neoptera</taxon>
        <taxon>Endopterygota</taxon>
        <taxon>Coleoptera</taxon>
        <taxon>Polyphaga</taxon>
        <taxon>Cucujiformia</taxon>
        <taxon>Tenebrionidae</taxon>
        <taxon>Zophobas</taxon>
    </lineage>
</organism>
<dbReference type="Pfam" id="PF00076">
    <property type="entry name" value="RRM_1"/>
    <property type="match status" value="1"/>
</dbReference>
<dbReference type="SMART" id="SM00360">
    <property type="entry name" value="RRM"/>
    <property type="match status" value="1"/>
</dbReference>
<dbReference type="EMBL" id="JALNTZ010000133">
    <property type="protein sequence ID" value="KAJ3636408.1"/>
    <property type="molecule type" value="Genomic_DNA"/>
</dbReference>
<evidence type="ECO:0000313" key="4">
    <source>
        <dbReference type="EMBL" id="KAJ3636408.1"/>
    </source>
</evidence>
<reference evidence="4" key="1">
    <citation type="journal article" date="2023" name="G3 (Bethesda)">
        <title>Whole genome assemblies of Zophobas morio and Tenebrio molitor.</title>
        <authorList>
            <person name="Kaur S."/>
            <person name="Stinson S.A."/>
            <person name="diCenzo G.C."/>
        </authorList>
    </citation>
    <scope>NUCLEOTIDE SEQUENCE</scope>
    <source>
        <strain evidence="4">QUZm001</strain>
    </source>
</reference>
<dbReference type="GO" id="GO:0005847">
    <property type="term" value="C:mRNA cleavage and polyadenylation specificity factor complex"/>
    <property type="evidence" value="ECO:0007669"/>
    <property type="project" value="TreeGrafter"/>
</dbReference>
<evidence type="ECO:0000256" key="1">
    <source>
        <dbReference type="ARBA" id="ARBA00022884"/>
    </source>
</evidence>
<gene>
    <name evidence="4" type="ORF">Zmor_004217</name>
</gene>
<evidence type="ECO:0000259" key="3">
    <source>
        <dbReference type="PROSITE" id="PS50102"/>
    </source>
</evidence>
<name>A0AA38HK79_9CUCU</name>
<evidence type="ECO:0000313" key="5">
    <source>
        <dbReference type="Proteomes" id="UP001168821"/>
    </source>
</evidence>
<accession>A0AA38HK79</accession>
<proteinExistence type="predicted"/>
<evidence type="ECO:0000256" key="2">
    <source>
        <dbReference type="PROSITE-ProRule" id="PRU00176"/>
    </source>
</evidence>
<dbReference type="PANTHER" id="PTHR45735:SF2">
    <property type="entry name" value="CLEAVAGE STIMULATION FACTOR SUBUNIT 2"/>
    <property type="match status" value="1"/>
</dbReference>
<comment type="caution">
    <text evidence="4">The sequence shown here is derived from an EMBL/GenBank/DDBJ whole genome shotgun (WGS) entry which is preliminary data.</text>
</comment>
<dbReference type="PANTHER" id="PTHR45735">
    <property type="entry name" value="CLEAVAGE STIMULATION FACTOR SUBUNIT 2"/>
    <property type="match status" value="1"/>
</dbReference>
<dbReference type="GO" id="GO:0031124">
    <property type="term" value="P:mRNA 3'-end processing"/>
    <property type="evidence" value="ECO:0007669"/>
    <property type="project" value="InterPro"/>
</dbReference>
<keyword evidence="1 2" id="KW-0694">RNA-binding</keyword>
<dbReference type="CDD" id="cd12398">
    <property type="entry name" value="RRM_CSTF2_RNA15_like"/>
    <property type="match status" value="1"/>
</dbReference>
<dbReference type="GO" id="GO:0003729">
    <property type="term" value="F:mRNA binding"/>
    <property type="evidence" value="ECO:0007669"/>
    <property type="project" value="TreeGrafter"/>
</dbReference>
<dbReference type="AlphaFoldDB" id="A0AA38HK79"/>
<dbReference type="Proteomes" id="UP001168821">
    <property type="component" value="Unassembled WGS sequence"/>
</dbReference>
<sequence>GNIPYNATEDQLIDILSSAGKVVKFRLVTNQDTGKPKGFGFCDYEDPETACSAIRNLQDYELLGRTLRISSADNNKGDKELEDEFNAYPEKARYLLLRYPHLAYAVEQGLLRVDAIDTKIADELLQLVMSLSWSELEALPAEERESLLILVRPEMLSCVYFNY</sequence>
<dbReference type="PROSITE" id="PS50102">
    <property type="entry name" value="RRM"/>
    <property type="match status" value="1"/>
</dbReference>
<dbReference type="Gene3D" id="3.30.70.330">
    <property type="match status" value="1"/>
</dbReference>